<evidence type="ECO:0000256" key="5">
    <source>
        <dbReference type="SAM" id="MobiDB-lite"/>
    </source>
</evidence>
<dbReference type="PANTHER" id="PTHR12357">
    <property type="entry name" value="YTH YT521-B HOMOLOGY DOMAIN-CONTAINING"/>
    <property type="match status" value="1"/>
</dbReference>
<comment type="function">
    <text evidence="4">Specifically recognizes and binds N6-methyladenosine (m6A)-containing RNAs, and regulates mRNA stability. M6A is a modification present at internal sites of mRNAs and some non-coding RNAs and plays a role in mRNA stability and processing.</text>
</comment>
<dbReference type="InterPro" id="IPR045168">
    <property type="entry name" value="YTH_prot"/>
</dbReference>
<proteinExistence type="inferred from homology"/>
<dbReference type="CDD" id="cd21134">
    <property type="entry name" value="YTH"/>
    <property type="match status" value="1"/>
</dbReference>
<keyword evidence="2" id="KW-0963">Cytoplasm</keyword>
<evidence type="ECO:0000256" key="4">
    <source>
        <dbReference type="RuleBase" id="RU369095"/>
    </source>
</evidence>
<dbReference type="InterPro" id="IPR007275">
    <property type="entry name" value="YTH_domain"/>
</dbReference>
<name>A0AAP0LWI2_9ROSI</name>
<dbReference type="GO" id="GO:0061157">
    <property type="term" value="P:mRNA destabilization"/>
    <property type="evidence" value="ECO:0007669"/>
    <property type="project" value="TreeGrafter"/>
</dbReference>
<sequence length="639" mass="70581">MEDCDHLLISGRLIIFYEFLDTAEALNLLMLDTEEKTNNPSMLNAQDQVIIDPRRDNVDQPGSLNAVGYHHSGCLSNAYFSQAQSVYNGGGYDNATSKGVTCLPYANAESLENGSHGIQDESPSVAFHGYGYNPQMLHRPYITTQLPSVRGHGHLYHAQQFSASDPSCFQQPISPKKPGILSSTSVSQGKLPAHIDLQGDSKRFGLKPNYAPSLGSTSKGGDFLGNSDGLDFFHQGSEGCEVGGLWSNWSKPLNGKSSLLQLSSAAASLTPIRSLEFSRDDFEMASQWKGSFFGFGSCTGSRYRGYSHCLSDQGSEYGCVSTSSMEMDGQNWPSLTEARQGGRCNNFSCSCTVTLDTLSERNRGPRAFKPKVRTTAYGFAVDNSKNGTLDGILKGSYNQLDFVTNYKVAKFFIIKSYSEDNVHKSIKYGLWASTPNGNKKLDAAYREAKEKHGTCPIFLLFSVNASAQFCGVAEMVGPVDFDKSVDYWLQDKWSGQFPVKWHIIKDVPNSQFRHIILEKNDNKPVTNSRDTQEVELEQGIEMLNIFKNYESYSSILDDFHFYEQRQKAMQERKAGQQANRVAPPSLAVGGEKQNQVSLSNDFIKTMSKSFAEAVLLTEHQKEHSSVRNVVSTAAVAHGD</sequence>
<dbReference type="FunFam" id="3.10.590.10:FF:000001">
    <property type="entry name" value="YTH domain family 1, isoform CRA_a"/>
    <property type="match status" value="1"/>
</dbReference>
<feature type="domain" description="YTH" evidence="6">
    <location>
        <begin position="409"/>
        <end position="546"/>
    </location>
</feature>
<dbReference type="AlphaFoldDB" id="A0AAP0LWI2"/>
<keyword evidence="3 4" id="KW-0694">RNA-binding</keyword>
<evidence type="ECO:0000313" key="7">
    <source>
        <dbReference type="EMBL" id="KAK9188677.1"/>
    </source>
</evidence>
<feature type="region of interest" description="Disordered" evidence="5">
    <location>
        <begin position="572"/>
        <end position="592"/>
    </location>
</feature>
<dbReference type="Proteomes" id="UP001428341">
    <property type="component" value="Unassembled WGS sequence"/>
</dbReference>
<organism evidence="7 8">
    <name type="scientific">Citrus x changshan-huyou</name>
    <dbReference type="NCBI Taxonomy" id="2935761"/>
    <lineage>
        <taxon>Eukaryota</taxon>
        <taxon>Viridiplantae</taxon>
        <taxon>Streptophyta</taxon>
        <taxon>Embryophyta</taxon>
        <taxon>Tracheophyta</taxon>
        <taxon>Spermatophyta</taxon>
        <taxon>Magnoliopsida</taxon>
        <taxon>eudicotyledons</taxon>
        <taxon>Gunneridae</taxon>
        <taxon>Pentapetalae</taxon>
        <taxon>rosids</taxon>
        <taxon>malvids</taxon>
        <taxon>Sapindales</taxon>
        <taxon>Rutaceae</taxon>
        <taxon>Aurantioideae</taxon>
        <taxon>Citrus</taxon>
    </lineage>
</organism>
<protein>
    <recommendedName>
        <fullName evidence="4">YTH domain-containing family protein</fullName>
    </recommendedName>
</protein>
<comment type="similarity">
    <text evidence="4">Belongs to the YTHDF family.</text>
</comment>
<dbReference type="EMBL" id="JBCGBO010000007">
    <property type="protein sequence ID" value="KAK9188677.1"/>
    <property type="molecule type" value="Genomic_DNA"/>
</dbReference>
<evidence type="ECO:0000313" key="8">
    <source>
        <dbReference type="Proteomes" id="UP001428341"/>
    </source>
</evidence>
<dbReference type="PANTHER" id="PTHR12357:SF120">
    <property type="entry name" value="YTH DOMAIN-CONTAINING FAMILY PROTEIN"/>
    <property type="match status" value="1"/>
</dbReference>
<accession>A0AAP0LWI2</accession>
<dbReference type="Gene3D" id="3.10.590.10">
    <property type="entry name" value="ph1033 like domains"/>
    <property type="match status" value="1"/>
</dbReference>
<reference evidence="7 8" key="1">
    <citation type="submission" date="2024-05" db="EMBL/GenBank/DDBJ databases">
        <title>Haplotype-resolved chromosome-level genome assembly of Huyou (Citrus changshanensis).</title>
        <authorList>
            <person name="Miao C."/>
            <person name="Chen W."/>
            <person name="Wu Y."/>
            <person name="Wang L."/>
            <person name="Zhao S."/>
            <person name="Grierson D."/>
            <person name="Xu C."/>
            <person name="Chen K."/>
        </authorList>
    </citation>
    <scope>NUCLEOTIDE SEQUENCE [LARGE SCALE GENOMIC DNA]</scope>
    <source>
        <strain evidence="7">01-14</strain>
        <tissue evidence="7">Leaf</tissue>
    </source>
</reference>
<evidence type="ECO:0000256" key="2">
    <source>
        <dbReference type="ARBA" id="ARBA00022490"/>
    </source>
</evidence>
<comment type="caution">
    <text evidence="7">The sequence shown here is derived from an EMBL/GenBank/DDBJ whole genome shotgun (WGS) entry which is preliminary data.</text>
</comment>
<evidence type="ECO:0000256" key="3">
    <source>
        <dbReference type="ARBA" id="ARBA00022884"/>
    </source>
</evidence>
<dbReference type="GO" id="GO:1990247">
    <property type="term" value="F:N6-methyladenosine-containing RNA reader activity"/>
    <property type="evidence" value="ECO:0007669"/>
    <property type="project" value="UniProtKB-UniRule"/>
</dbReference>
<gene>
    <name evidence="7" type="ORF">WN944_020082</name>
</gene>
<keyword evidence="8" id="KW-1185">Reference proteome</keyword>
<dbReference type="GO" id="GO:0005737">
    <property type="term" value="C:cytoplasm"/>
    <property type="evidence" value="ECO:0007669"/>
    <property type="project" value="UniProtKB-SubCell"/>
</dbReference>
<dbReference type="PROSITE" id="PS50882">
    <property type="entry name" value="YTH"/>
    <property type="match status" value="1"/>
</dbReference>
<comment type="subcellular location">
    <subcellularLocation>
        <location evidence="1">Cytoplasm</location>
    </subcellularLocation>
</comment>
<evidence type="ECO:0000256" key="1">
    <source>
        <dbReference type="ARBA" id="ARBA00004496"/>
    </source>
</evidence>
<dbReference type="GO" id="GO:0003729">
    <property type="term" value="F:mRNA binding"/>
    <property type="evidence" value="ECO:0007669"/>
    <property type="project" value="UniProtKB-UniRule"/>
</dbReference>
<evidence type="ECO:0000259" key="6">
    <source>
        <dbReference type="PROSITE" id="PS50882"/>
    </source>
</evidence>
<dbReference type="Pfam" id="PF04146">
    <property type="entry name" value="YTH"/>
    <property type="match status" value="1"/>
</dbReference>